<sequence length="46" mass="5406">IKLSNPQISHEGKVISTKIAYKNHLFQVTNIYAPSNSKDRREFFER</sequence>
<dbReference type="Proteomes" id="UP000789405">
    <property type="component" value="Unassembled WGS sequence"/>
</dbReference>
<protein>
    <submittedName>
        <fullName evidence="1">23048_t:CDS:1</fullName>
    </submittedName>
</protein>
<evidence type="ECO:0000313" key="1">
    <source>
        <dbReference type="EMBL" id="CAG8778775.1"/>
    </source>
</evidence>
<keyword evidence="2" id="KW-1185">Reference proteome</keyword>
<name>A0A9N9P191_9GLOM</name>
<dbReference type="OrthoDB" id="2288491at2759"/>
<evidence type="ECO:0000313" key="2">
    <source>
        <dbReference type="Proteomes" id="UP000789405"/>
    </source>
</evidence>
<organism evidence="1 2">
    <name type="scientific">Dentiscutata erythropus</name>
    <dbReference type="NCBI Taxonomy" id="1348616"/>
    <lineage>
        <taxon>Eukaryota</taxon>
        <taxon>Fungi</taxon>
        <taxon>Fungi incertae sedis</taxon>
        <taxon>Mucoromycota</taxon>
        <taxon>Glomeromycotina</taxon>
        <taxon>Glomeromycetes</taxon>
        <taxon>Diversisporales</taxon>
        <taxon>Gigasporaceae</taxon>
        <taxon>Dentiscutata</taxon>
    </lineage>
</organism>
<dbReference type="EMBL" id="CAJVPY010021214">
    <property type="protein sequence ID" value="CAG8778775.1"/>
    <property type="molecule type" value="Genomic_DNA"/>
</dbReference>
<comment type="caution">
    <text evidence="1">The sequence shown here is derived from an EMBL/GenBank/DDBJ whole genome shotgun (WGS) entry which is preliminary data.</text>
</comment>
<feature type="non-terminal residue" evidence="1">
    <location>
        <position position="1"/>
    </location>
</feature>
<accession>A0A9N9P191</accession>
<gene>
    <name evidence="1" type="ORF">DERYTH_LOCUS19410</name>
</gene>
<reference evidence="1" key="1">
    <citation type="submission" date="2021-06" db="EMBL/GenBank/DDBJ databases">
        <authorList>
            <person name="Kallberg Y."/>
            <person name="Tangrot J."/>
            <person name="Rosling A."/>
        </authorList>
    </citation>
    <scope>NUCLEOTIDE SEQUENCE</scope>
    <source>
        <strain evidence="1">MA453B</strain>
    </source>
</reference>
<proteinExistence type="predicted"/>
<dbReference type="AlphaFoldDB" id="A0A9N9P191"/>